<accession>A0ACB1B0A2</accession>
<reference evidence="1" key="1">
    <citation type="submission" date="2023-11" db="EMBL/GenBank/DDBJ databases">
        <authorList>
            <person name="Poullet M."/>
        </authorList>
    </citation>
    <scope>NUCLEOTIDE SEQUENCE</scope>
    <source>
        <strain evidence="1">E1834</strain>
    </source>
</reference>
<dbReference type="EMBL" id="CAVMJV010000153">
    <property type="protein sequence ID" value="CAK5115176.1"/>
    <property type="molecule type" value="Genomic_DNA"/>
</dbReference>
<proteinExistence type="predicted"/>
<protein>
    <submittedName>
        <fullName evidence="1">Uncharacterized protein</fullName>
    </submittedName>
</protein>
<evidence type="ECO:0000313" key="2">
    <source>
        <dbReference type="Proteomes" id="UP001497535"/>
    </source>
</evidence>
<dbReference type="Proteomes" id="UP001497535">
    <property type="component" value="Unassembled WGS sequence"/>
</dbReference>
<name>A0ACB1B0A2_MELEN</name>
<sequence length="176" mass="19182">MATISLTSTLLIISLALIAIIEGSGSGDASSSSSSPCKMGKLVNPSLLKHEHTTTNDEKKVNVLKVASKKANDPIFKNTKIILEIGGIKCEASVKNNKGEECKIPVKEIKKGPQSGTLIFSYAEGKEVKVPFKDVHMFDDNMCNIVLEGYNMKTHELDFTLNGLYPLKVVPEDKRC</sequence>
<organism evidence="1 2">
    <name type="scientific">Meloidogyne enterolobii</name>
    <name type="common">Root-knot nematode worm</name>
    <name type="synonym">Meloidogyne mayaguensis</name>
    <dbReference type="NCBI Taxonomy" id="390850"/>
    <lineage>
        <taxon>Eukaryota</taxon>
        <taxon>Metazoa</taxon>
        <taxon>Ecdysozoa</taxon>
        <taxon>Nematoda</taxon>
        <taxon>Chromadorea</taxon>
        <taxon>Rhabditida</taxon>
        <taxon>Tylenchina</taxon>
        <taxon>Tylenchomorpha</taxon>
        <taxon>Tylenchoidea</taxon>
        <taxon>Meloidogynidae</taxon>
        <taxon>Meloidogyninae</taxon>
        <taxon>Meloidogyne</taxon>
    </lineage>
</organism>
<evidence type="ECO:0000313" key="1">
    <source>
        <dbReference type="EMBL" id="CAK5115176.1"/>
    </source>
</evidence>
<gene>
    <name evidence="1" type="ORF">MENTE1834_LOCUS45534</name>
</gene>
<keyword evidence="2" id="KW-1185">Reference proteome</keyword>
<comment type="caution">
    <text evidence="1">The sequence shown here is derived from an EMBL/GenBank/DDBJ whole genome shotgun (WGS) entry which is preliminary data.</text>
</comment>